<sequence>MAEALATAFTDNLLTCSICLGEYEDPRVLPCYHTFCFGCISGYASKTISREWTFYCPLCKERIQLPREGLVRLRKDFRVHKTKEILSQRQQHEVSTTIRETNVTSVTQAIAQGAICCEKHPNNESKYYCEDDDTVICCECILTEHSGHRISSIEQTAKCNRDKIKFALVKARKRFNYIEEAVIKGQTVVMGTVNESSDSQIRAATIECIKKEVQSMCKLIYQREETLISEVNSAYDERKKQNEANKYILDLHHASLQSACDFAQELIINGTDLNIIVHAKSLTERLAAMNKTLFSSLNTPALILYSPGKISTADLKTMLGQVTVQSQLTLGGEGTNLSSAPRPHVFLNKAECVHSFSSKLKHDRVVCISGLAIDEEHVFVVDKGNGTTKIFTHTGKFKFDIRQNNPFDVAVSQTGHLYITSQGDKCVQVYSTRGQQLTTMGQSHLKDPRGITLNGQGHVMVCDRGEKVIFTFYADSGQLLNTIPLSMCVCPQYITVNSVNDNIVISDILSKCVHVLSSTGTGDHLYQYGTEGSGDGLLRSVDTVCTDSYGHIFISDFLNHKVVALSPQGQFIRCIATKDDGMEHPIALAINPAGQLVVAERYGKVKTFQYLQ</sequence>
<evidence type="ECO:0000256" key="2">
    <source>
        <dbReference type="ARBA" id="ARBA00022723"/>
    </source>
</evidence>
<dbReference type="SMART" id="SM00336">
    <property type="entry name" value="BBOX"/>
    <property type="match status" value="1"/>
</dbReference>
<dbReference type="PROSITE" id="PS50089">
    <property type="entry name" value="ZF_RING_2"/>
    <property type="match status" value="1"/>
</dbReference>
<dbReference type="Gene3D" id="2.120.10.30">
    <property type="entry name" value="TolB, C-terminal domain"/>
    <property type="match status" value="1"/>
</dbReference>
<name>A0A1S3JK50_LINAN</name>
<dbReference type="Gene3D" id="3.30.40.10">
    <property type="entry name" value="Zinc/RING finger domain, C3HC4 (zinc finger)"/>
    <property type="match status" value="1"/>
</dbReference>
<dbReference type="InterPro" id="IPR047153">
    <property type="entry name" value="TRIM45/56/19-like"/>
</dbReference>
<dbReference type="OrthoDB" id="111250at2759"/>
<keyword evidence="8" id="KW-1185">Reference proteome</keyword>
<dbReference type="STRING" id="7574.A0A1S3JK50"/>
<keyword evidence="1" id="KW-0597">Phosphoprotein</keyword>
<dbReference type="Pfam" id="PF00643">
    <property type="entry name" value="zf-B_box"/>
    <property type="match status" value="1"/>
</dbReference>
<dbReference type="RefSeq" id="XP_013410752.1">
    <property type="nucleotide sequence ID" value="XM_013555298.1"/>
</dbReference>
<dbReference type="SUPFAM" id="SSF101898">
    <property type="entry name" value="NHL repeat"/>
    <property type="match status" value="1"/>
</dbReference>
<keyword evidence="2" id="KW-0479">Metal-binding</keyword>
<dbReference type="InterPro" id="IPR013083">
    <property type="entry name" value="Znf_RING/FYVE/PHD"/>
</dbReference>
<evidence type="ECO:0000259" key="6">
    <source>
        <dbReference type="PROSITE" id="PS50089"/>
    </source>
</evidence>
<dbReference type="GeneID" id="106173944"/>
<organism evidence="8 10">
    <name type="scientific">Lingula anatina</name>
    <name type="common">Brachiopod</name>
    <name type="synonym">Lingula unguis</name>
    <dbReference type="NCBI Taxonomy" id="7574"/>
    <lineage>
        <taxon>Eukaryota</taxon>
        <taxon>Metazoa</taxon>
        <taxon>Spiralia</taxon>
        <taxon>Lophotrochozoa</taxon>
        <taxon>Brachiopoda</taxon>
        <taxon>Linguliformea</taxon>
        <taxon>Lingulata</taxon>
        <taxon>Lingulida</taxon>
        <taxon>Linguloidea</taxon>
        <taxon>Lingulidae</taxon>
        <taxon>Lingula</taxon>
    </lineage>
</organism>
<dbReference type="Gene3D" id="3.30.160.60">
    <property type="entry name" value="Classic Zinc Finger"/>
    <property type="match status" value="1"/>
</dbReference>
<evidence type="ECO:0000259" key="7">
    <source>
        <dbReference type="PROSITE" id="PS50119"/>
    </source>
</evidence>
<accession>A0A1S3JK50</accession>
<feature type="domain" description="RING-type" evidence="6">
    <location>
        <begin position="16"/>
        <end position="60"/>
    </location>
</feature>
<protein>
    <submittedName>
        <fullName evidence="9 10">Tripartite motif-containing protein 2-like isoform X1</fullName>
    </submittedName>
</protein>
<evidence type="ECO:0000313" key="8">
    <source>
        <dbReference type="Proteomes" id="UP000085678"/>
    </source>
</evidence>
<dbReference type="SUPFAM" id="SSF57845">
    <property type="entry name" value="B-box zinc-binding domain"/>
    <property type="match status" value="1"/>
</dbReference>
<evidence type="ECO:0000256" key="3">
    <source>
        <dbReference type="ARBA" id="ARBA00022771"/>
    </source>
</evidence>
<dbReference type="SMART" id="SM00184">
    <property type="entry name" value="RING"/>
    <property type="match status" value="1"/>
</dbReference>
<dbReference type="PROSITE" id="PS50119">
    <property type="entry name" value="ZF_BBOX"/>
    <property type="match status" value="1"/>
</dbReference>
<evidence type="ECO:0000256" key="1">
    <source>
        <dbReference type="ARBA" id="ARBA00022553"/>
    </source>
</evidence>
<dbReference type="PANTHER" id="PTHR25462">
    <property type="entry name" value="BONUS, ISOFORM C-RELATED"/>
    <property type="match status" value="1"/>
</dbReference>
<dbReference type="PANTHER" id="PTHR25462:SF296">
    <property type="entry name" value="MEIOTIC P26, ISOFORM F"/>
    <property type="match status" value="1"/>
</dbReference>
<dbReference type="SUPFAM" id="SSF57850">
    <property type="entry name" value="RING/U-box"/>
    <property type="match status" value="1"/>
</dbReference>
<evidence type="ECO:0000256" key="4">
    <source>
        <dbReference type="ARBA" id="ARBA00022833"/>
    </source>
</evidence>
<dbReference type="CDD" id="cd05819">
    <property type="entry name" value="NHL"/>
    <property type="match status" value="1"/>
</dbReference>
<dbReference type="InterPro" id="IPR001841">
    <property type="entry name" value="Znf_RING"/>
</dbReference>
<dbReference type="InterPro" id="IPR011042">
    <property type="entry name" value="6-blade_b-propeller_TolB-like"/>
</dbReference>
<evidence type="ECO:0000313" key="9">
    <source>
        <dbReference type="RefSeq" id="XP_013410746.1"/>
    </source>
</evidence>
<dbReference type="AlphaFoldDB" id="A0A1S3JK50"/>
<dbReference type="RefSeq" id="XP_013410746.1">
    <property type="nucleotide sequence ID" value="XM_013555292.1"/>
</dbReference>
<reference evidence="9 10" key="1">
    <citation type="submission" date="2025-04" db="UniProtKB">
        <authorList>
            <consortium name="RefSeq"/>
        </authorList>
    </citation>
    <scope>IDENTIFICATION</scope>
    <source>
        <tissue evidence="9 10">Gonads</tissue>
    </source>
</reference>
<proteinExistence type="predicted"/>
<dbReference type="InterPro" id="IPR027370">
    <property type="entry name" value="Znf-RING_euk"/>
</dbReference>
<dbReference type="Proteomes" id="UP000085678">
    <property type="component" value="Unplaced"/>
</dbReference>
<dbReference type="InterPro" id="IPR017907">
    <property type="entry name" value="Znf_RING_CS"/>
</dbReference>
<dbReference type="InterPro" id="IPR000315">
    <property type="entry name" value="Znf_B-box"/>
</dbReference>
<dbReference type="GO" id="GO:0008270">
    <property type="term" value="F:zinc ion binding"/>
    <property type="evidence" value="ECO:0007669"/>
    <property type="project" value="UniProtKB-KW"/>
</dbReference>
<gene>
    <name evidence="9 10" type="primary">LOC106173944</name>
</gene>
<dbReference type="CDD" id="cd19756">
    <property type="entry name" value="Bbox2"/>
    <property type="match status" value="1"/>
</dbReference>
<feature type="domain" description="B box-type" evidence="7">
    <location>
        <begin position="112"/>
        <end position="153"/>
    </location>
</feature>
<keyword evidence="3 5" id="KW-0863">Zinc-finger</keyword>
<dbReference type="PROSITE" id="PS00518">
    <property type="entry name" value="ZF_RING_1"/>
    <property type="match status" value="1"/>
</dbReference>
<keyword evidence="4" id="KW-0862">Zinc</keyword>
<evidence type="ECO:0000313" key="10">
    <source>
        <dbReference type="RefSeq" id="XP_013410752.1"/>
    </source>
</evidence>
<dbReference type="Pfam" id="PF13445">
    <property type="entry name" value="zf-RING_UBOX"/>
    <property type="match status" value="1"/>
</dbReference>
<evidence type="ECO:0000256" key="5">
    <source>
        <dbReference type="PROSITE-ProRule" id="PRU00024"/>
    </source>
</evidence>
<dbReference type="KEGG" id="lak:106173944"/>